<dbReference type="PROSITE" id="PS51257">
    <property type="entry name" value="PROKAR_LIPOPROTEIN"/>
    <property type="match status" value="1"/>
</dbReference>
<keyword evidence="2" id="KW-1185">Reference proteome</keyword>
<gene>
    <name evidence="1" type="ORF">GCM10022291_14800</name>
</gene>
<comment type="caution">
    <text evidence="1">The sequence shown here is derived from an EMBL/GenBank/DDBJ whole genome shotgun (WGS) entry which is preliminary data.</text>
</comment>
<sequence>MYRPVFYIILVSFLLLFVGCGISNSKAKKDFTAYLKSHHKDKYDIITFKRNFNAASMNPNLFWVELMLKENPDIVINFQWNAKNKALYITSAYRQDLSIESLTHYQEQEIVLKKQLHDALKEHVLDLDINVFNHSISISLDKEPTIKEFEFFSRKISYIIEDYPKTWTREAHVDFKIKTEKKGFYELIVKPNTFNDSNQSYRYYPNSIITNNYGSKKAEHIDRIVQQEFAQPNKPVFLRNIWVNQTHLNSFYIAVEKHEPLKIKENKNNLTEAVGMYLVKMTYPNLEKKKLTYFDYKTTPREGIHLFLIDQLPEDYQFLIEHS</sequence>
<evidence type="ECO:0000313" key="1">
    <source>
        <dbReference type="EMBL" id="GAA4234717.1"/>
    </source>
</evidence>
<evidence type="ECO:0000313" key="2">
    <source>
        <dbReference type="Proteomes" id="UP001501496"/>
    </source>
</evidence>
<dbReference type="EMBL" id="BAABCA010000003">
    <property type="protein sequence ID" value="GAA4234717.1"/>
    <property type="molecule type" value="Genomic_DNA"/>
</dbReference>
<proteinExistence type="predicted"/>
<dbReference type="Proteomes" id="UP001501496">
    <property type="component" value="Unassembled WGS sequence"/>
</dbReference>
<dbReference type="RefSeq" id="WP_344787509.1">
    <property type="nucleotide sequence ID" value="NZ_BAABCA010000003.1"/>
</dbReference>
<protein>
    <recommendedName>
        <fullName evidence="3">Lipoprotein</fullName>
    </recommendedName>
</protein>
<organism evidence="1 2">
    <name type="scientific">Postechiella marina</name>
    <dbReference type="NCBI Taxonomy" id="943941"/>
    <lineage>
        <taxon>Bacteria</taxon>
        <taxon>Pseudomonadati</taxon>
        <taxon>Bacteroidota</taxon>
        <taxon>Flavobacteriia</taxon>
        <taxon>Flavobacteriales</taxon>
        <taxon>Flavobacteriaceae</taxon>
        <taxon>Postechiella</taxon>
    </lineage>
</organism>
<reference evidence="2" key="1">
    <citation type="journal article" date="2019" name="Int. J. Syst. Evol. Microbiol.">
        <title>The Global Catalogue of Microorganisms (GCM) 10K type strain sequencing project: providing services to taxonomists for standard genome sequencing and annotation.</title>
        <authorList>
            <consortium name="The Broad Institute Genomics Platform"/>
            <consortium name="The Broad Institute Genome Sequencing Center for Infectious Disease"/>
            <person name="Wu L."/>
            <person name="Ma J."/>
        </authorList>
    </citation>
    <scope>NUCLEOTIDE SEQUENCE [LARGE SCALE GENOMIC DNA]</scope>
    <source>
        <strain evidence="2">JCM 17630</strain>
    </source>
</reference>
<evidence type="ECO:0008006" key="3">
    <source>
        <dbReference type="Google" id="ProtNLM"/>
    </source>
</evidence>
<name>A0ABP8C6R9_9FLAO</name>
<accession>A0ABP8C6R9</accession>